<evidence type="ECO:0000256" key="1">
    <source>
        <dbReference type="SAM" id="Coils"/>
    </source>
</evidence>
<accession>A0A7I4FGU8</accession>
<evidence type="ECO:0000313" key="3">
    <source>
        <dbReference type="EnsemblPlants" id="Pp3c23_9910V3.4"/>
    </source>
</evidence>
<feature type="compositionally biased region" description="Basic and acidic residues" evidence="2">
    <location>
        <begin position="272"/>
        <end position="285"/>
    </location>
</feature>
<evidence type="ECO:0000256" key="2">
    <source>
        <dbReference type="SAM" id="MobiDB-lite"/>
    </source>
</evidence>
<name>A0A7I4FGU8_PHYPA</name>
<protein>
    <submittedName>
        <fullName evidence="3">Uncharacterized protein</fullName>
    </submittedName>
</protein>
<sequence length="751" mass="83783">MARSKVKITPLGRRAQNNRQRLEGSVRIAGGEQVGRDHDEENCPPNLDYNVIEEIANGVEKMILSWSHLDEDEQDHKKSTVKNENLTPKNDDVSRDDSRSRKMENPEAVCEDSKYSCDYYSCKQIQELPEEGAVKVEIPGGITNEISLSGICSGGRMGNAINKIRNEAEKHSGTMMTSDTRPEKSLTKTATHCCLEASTAPLDTCSLSVCTNESTGIKSTSAGITDVEDSSPQGLHQKRAREPNKLPCTDNSTSGHSSNTQSSPRTPPISERFAKRVQSREDISEKKLQLSISKKTRWSEKDTTAPIIGASCSEDEVCTKSPRSDCSLSDLLSNSNWNDPLVGSPCRKSSPVLIDRIQGEEFGPWDNVAGRPPVIVSRVTARSDSNLENCAKEKTSFVSFKLWKSKQSESGHDGIEETDSNKEKLHLSQTIVSEFHQGSPEDHSKCQDSEAADYTLVTSPTSDMGNAATQLNIGDRSWGEMEKLQISLLECATEYELKTIEMKLKLKNIKNLKGEQLIIDPQPTISEIPEADVASTRKPTVAASTVEKVKRQIYKLQHQKGCLSKELTDLKKKEKQFELQKKSLDAALHKLDRLEWAMVKKEQEVEEWQLRQRQAEAQLRGSVMELRRFTNISELVGLPVDATSLLSLLPTLRGFVQLLAQKEKDGYHSNDKSQREDTLHDSIEVDEIVCNLMHEIQGLQTELNGMVTEDSKLKRITPRLTNGAGKDRGTHKKSVRPSLRLPRGRYPYGNL</sequence>
<feature type="region of interest" description="Disordered" evidence="2">
    <location>
        <begin position="714"/>
        <end position="751"/>
    </location>
</feature>
<dbReference type="Gramene" id="Pp3c23_9910V3.4">
    <property type="protein sequence ID" value="Pp3c23_9910V3.4"/>
    <property type="gene ID" value="Pp3c23_9910"/>
</dbReference>
<feature type="region of interest" description="Disordered" evidence="2">
    <location>
        <begin position="74"/>
        <end position="107"/>
    </location>
</feature>
<feature type="compositionally biased region" description="Low complexity" evidence="2">
    <location>
        <begin position="251"/>
        <end position="263"/>
    </location>
</feature>
<dbReference type="Proteomes" id="UP000006727">
    <property type="component" value="Chromosome 23"/>
</dbReference>
<dbReference type="EMBL" id="ABEU02000023">
    <property type="status" value="NOT_ANNOTATED_CDS"/>
    <property type="molecule type" value="Genomic_DNA"/>
</dbReference>
<evidence type="ECO:0000313" key="4">
    <source>
        <dbReference type="Proteomes" id="UP000006727"/>
    </source>
</evidence>
<proteinExistence type="predicted"/>
<feature type="region of interest" description="Disordered" evidence="2">
    <location>
        <begin position="1"/>
        <end position="43"/>
    </location>
</feature>
<reference evidence="3" key="3">
    <citation type="submission" date="2020-12" db="UniProtKB">
        <authorList>
            <consortium name="EnsemblPlants"/>
        </authorList>
    </citation>
    <scope>IDENTIFICATION</scope>
</reference>
<dbReference type="AlphaFoldDB" id="A0A7I4FGU8"/>
<organism evidence="3 4">
    <name type="scientific">Physcomitrium patens</name>
    <name type="common">Spreading-leaved earth moss</name>
    <name type="synonym">Physcomitrella patens</name>
    <dbReference type="NCBI Taxonomy" id="3218"/>
    <lineage>
        <taxon>Eukaryota</taxon>
        <taxon>Viridiplantae</taxon>
        <taxon>Streptophyta</taxon>
        <taxon>Embryophyta</taxon>
        <taxon>Bryophyta</taxon>
        <taxon>Bryophytina</taxon>
        <taxon>Bryopsida</taxon>
        <taxon>Funariidae</taxon>
        <taxon>Funariales</taxon>
        <taxon>Funariaceae</taxon>
        <taxon>Physcomitrium</taxon>
    </lineage>
</organism>
<keyword evidence="4" id="KW-1185">Reference proteome</keyword>
<reference evidence="3 4" key="2">
    <citation type="journal article" date="2018" name="Plant J.">
        <title>The Physcomitrella patens chromosome-scale assembly reveals moss genome structure and evolution.</title>
        <authorList>
            <person name="Lang D."/>
            <person name="Ullrich K.K."/>
            <person name="Murat F."/>
            <person name="Fuchs J."/>
            <person name="Jenkins J."/>
            <person name="Haas F.B."/>
            <person name="Piednoel M."/>
            <person name="Gundlach H."/>
            <person name="Van Bel M."/>
            <person name="Meyberg R."/>
            <person name="Vives C."/>
            <person name="Morata J."/>
            <person name="Symeonidi A."/>
            <person name="Hiss M."/>
            <person name="Muchero W."/>
            <person name="Kamisugi Y."/>
            <person name="Saleh O."/>
            <person name="Blanc G."/>
            <person name="Decker E.L."/>
            <person name="van Gessel N."/>
            <person name="Grimwood J."/>
            <person name="Hayes R.D."/>
            <person name="Graham S.W."/>
            <person name="Gunter L.E."/>
            <person name="McDaniel S.F."/>
            <person name="Hoernstein S.N.W."/>
            <person name="Larsson A."/>
            <person name="Li F.W."/>
            <person name="Perroud P.F."/>
            <person name="Phillips J."/>
            <person name="Ranjan P."/>
            <person name="Rokshar D.S."/>
            <person name="Rothfels C.J."/>
            <person name="Schneider L."/>
            <person name="Shu S."/>
            <person name="Stevenson D.W."/>
            <person name="Thummler F."/>
            <person name="Tillich M."/>
            <person name="Villarreal Aguilar J.C."/>
            <person name="Widiez T."/>
            <person name="Wong G.K."/>
            <person name="Wymore A."/>
            <person name="Zhang Y."/>
            <person name="Zimmer A.D."/>
            <person name="Quatrano R.S."/>
            <person name="Mayer K.F.X."/>
            <person name="Goodstein D."/>
            <person name="Casacuberta J.M."/>
            <person name="Vandepoele K."/>
            <person name="Reski R."/>
            <person name="Cuming A.C."/>
            <person name="Tuskan G.A."/>
            <person name="Maumus F."/>
            <person name="Salse J."/>
            <person name="Schmutz J."/>
            <person name="Rensing S.A."/>
        </authorList>
    </citation>
    <scope>NUCLEOTIDE SEQUENCE [LARGE SCALE GENOMIC DNA]</scope>
    <source>
        <strain evidence="3 4">cv. Gransden 2004</strain>
    </source>
</reference>
<gene>
    <name evidence="3" type="primary">LOC112275886</name>
</gene>
<feature type="region of interest" description="Disordered" evidence="2">
    <location>
        <begin position="216"/>
        <end position="285"/>
    </location>
</feature>
<reference evidence="3 4" key="1">
    <citation type="journal article" date="2008" name="Science">
        <title>The Physcomitrella genome reveals evolutionary insights into the conquest of land by plants.</title>
        <authorList>
            <person name="Rensing S."/>
            <person name="Lang D."/>
            <person name="Zimmer A."/>
            <person name="Terry A."/>
            <person name="Salamov A."/>
            <person name="Shapiro H."/>
            <person name="Nishiyama T."/>
            <person name="Perroud P.-F."/>
            <person name="Lindquist E."/>
            <person name="Kamisugi Y."/>
            <person name="Tanahashi T."/>
            <person name="Sakakibara K."/>
            <person name="Fujita T."/>
            <person name="Oishi K."/>
            <person name="Shin-I T."/>
            <person name="Kuroki Y."/>
            <person name="Toyoda A."/>
            <person name="Suzuki Y."/>
            <person name="Hashimoto A."/>
            <person name="Yamaguchi K."/>
            <person name="Sugano A."/>
            <person name="Kohara Y."/>
            <person name="Fujiyama A."/>
            <person name="Anterola A."/>
            <person name="Aoki S."/>
            <person name="Ashton N."/>
            <person name="Barbazuk W.B."/>
            <person name="Barker E."/>
            <person name="Bennetzen J."/>
            <person name="Bezanilla M."/>
            <person name="Blankenship R."/>
            <person name="Cho S.H."/>
            <person name="Dutcher S."/>
            <person name="Estelle M."/>
            <person name="Fawcett J.A."/>
            <person name="Gundlach H."/>
            <person name="Hanada K."/>
            <person name="Heyl A."/>
            <person name="Hicks K.A."/>
            <person name="Hugh J."/>
            <person name="Lohr M."/>
            <person name="Mayer K."/>
            <person name="Melkozernov A."/>
            <person name="Murata T."/>
            <person name="Nelson D."/>
            <person name="Pils B."/>
            <person name="Prigge M."/>
            <person name="Reiss B."/>
            <person name="Renner T."/>
            <person name="Rombauts S."/>
            <person name="Rushton P."/>
            <person name="Sanderfoot A."/>
            <person name="Schween G."/>
            <person name="Shiu S.-H."/>
            <person name="Stueber K."/>
            <person name="Theodoulou F.L."/>
            <person name="Tu H."/>
            <person name="Van de Peer Y."/>
            <person name="Verrier P.J."/>
            <person name="Waters E."/>
            <person name="Wood A."/>
            <person name="Yang L."/>
            <person name="Cove D."/>
            <person name="Cuming A."/>
            <person name="Hasebe M."/>
            <person name="Lucas S."/>
            <person name="Mishler D.B."/>
            <person name="Reski R."/>
            <person name="Grigoriev I."/>
            <person name="Quatrano R.S."/>
            <person name="Boore J.L."/>
        </authorList>
    </citation>
    <scope>NUCLEOTIDE SEQUENCE [LARGE SCALE GENOMIC DNA]</scope>
    <source>
        <strain evidence="3 4">cv. Gransden 2004</strain>
    </source>
</reference>
<dbReference type="EnsemblPlants" id="Pp3c23_9910V3.4">
    <property type="protein sequence ID" value="Pp3c23_9910V3.4"/>
    <property type="gene ID" value="Pp3c23_9910"/>
</dbReference>
<feature type="compositionally biased region" description="Basic and acidic residues" evidence="2">
    <location>
        <begin position="89"/>
        <end position="107"/>
    </location>
</feature>
<dbReference type="InParanoid" id="A0A7I4FGU8"/>
<feature type="coiled-coil region" evidence="1">
    <location>
        <begin position="567"/>
        <end position="618"/>
    </location>
</feature>
<keyword evidence="1" id="KW-0175">Coiled coil</keyword>